<reference evidence="1" key="1">
    <citation type="submission" date="2017-02" db="EMBL/GenBank/DDBJ databases">
        <title>Complete genome sequence of two Escherichia coli phages, vB_EcoM_ ESCO5 and vB_EcoM_ESCO13, which are related to phAPEC8.</title>
        <authorList>
            <person name="Trotereau A."/>
            <person name="Gonnet M."/>
            <person name="Viardot A."/>
            <person name="Lalmanach A.-C."/>
            <person name="Guabiraba R."/>
            <person name="Chanteloup N."/>
            <person name="Schouler C."/>
        </authorList>
    </citation>
    <scope>NUCLEOTIDE SEQUENCE [LARGE SCALE GENOMIC DNA]</scope>
</reference>
<protein>
    <submittedName>
        <fullName evidence="1">Uncharacterized protein</fullName>
    </submittedName>
</protein>
<dbReference type="EMBL" id="KX552041">
    <property type="protein sequence ID" value="AOQ27133.1"/>
    <property type="molecule type" value="Genomic_DNA"/>
</dbReference>
<sequence>METIAIVTVEKLVVGDVFALMVPNSSKLGAYEVMDHKNESFGDGCTMAVKSLKDGIIRQANWHKGNQVGLISANFLPEEQTLDQLSGGKTLAELLETAI</sequence>
<proteinExistence type="predicted"/>
<dbReference type="Proteomes" id="UP000225358">
    <property type="component" value="Segment"/>
</dbReference>
<organism evidence="1 2">
    <name type="scientific">Escherichia phage ESCO13</name>
    <dbReference type="NCBI Taxonomy" id="1881104"/>
    <lineage>
        <taxon>Viruses</taxon>
        <taxon>Duplodnaviria</taxon>
        <taxon>Heunggongvirae</taxon>
        <taxon>Uroviricota</taxon>
        <taxon>Caudoviricetes</taxon>
        <taxon>Stephanstirmvirinae</taxon>
        <taxon>Phapecoctavirus</taxon>
        <taxon>Phapecoctavirus ESCO13</taxon>
    </lineage>
</organism>
<accession>A0A1D7XF34</accession>
<name>A0A1D7XF34_9CAUD</name>
<keyword evidence="2" id="KW-1185">Reference proteome</keyword>
<gene>
    <name evidence="1" type="ORF">ESCO13_00012</name>
</gene>
<evidence type="ECO:0000313" key="1">
    <source>
        <dbReference type="EMBL" id="AOQ27133.1"/>
    </source>
</evidence>
<evidence type="ECO:0000313" key="2">
    <source>
        <dbReference type="Proteomes" id="UP000225358"/>
    </source>
</evidence>